<evidence type="ECO:0000313" key="2">
    <source>
        <dbReference type="EMBL" id="AFZ10894.1"/>
    </source>
</evidence>
<gene>
    <name evidence="2" type="ORF">Osc7112_6808</name>
</gene>
<feature type="compositionally biased region" description="Basic and acidic residues" evidence="1">
    <location>
        <begin position="51"/>
        <end position="66"/>
    </location>
</feature>
<name>K9VTJ8_9CYAN</name>
<keyword evidence="3" id="KW-1185">Reference proteome</keyword>
<dbReference type="KEGG" id="oni:Osc7112_6808"/>
<feature type="region of interest" description="Disordered" evidence="1">
    <location>
        <begin position="43"/>
        <end position="66"/>
    </location>
</feature>
<protein>
    <submittedName>
        <fullName evidence="2">Uncharacterized protein</fullName>
    </submittedName>
</protein>
<dbReference type="EMBL" id="CP003617">
    <property type="protein sequence ID" value="AFZ10894.1"/>
    <property type="molecule type" value="Genomic_DNA"/>
</dbReference>
<organism evidence="2 3">
    <name type="scientific">Phormidium nigroviride PCC 7112</name>
    <dbReference type="NCBI Taxonomy" id="179408"/>
    <lineage>
        <taxon>Bacteria</taxon>
        <taxon>Bacillati</taxon>
        <taxon>Cyanobacteriota</taxon>
        <taxon>Cyanophyceae</taxon>
        <taxon>Oscillatoriophycideae</taxon>
        <taxon>Oscillatoriales</taxon>
        <taxon>Oscillatoriaceae</taxon>
        <taxon>Phormidium</taxon>
    </lineage>
</organism>
<reference evidence="2 3" key="1">
    <citation type="submission" date="2012-05" db="EMBL/GenBank/DDBJ databases">
        <title>Finished plasmid 3 of genome of Oscillatoria sp. PCC 7112.</title>
        <authorList>
            <consortium name="US DOE Joint Genome Institute"/>
            <person name="Gugger M."/>
            <person name="Coursin T."/>
            <person name="Rippka R."/>
            <person name="Tandeau De Marsac N."/>
            <person name="Huntemann M."/>
            <person name="Wei C.-L."/>
            <person name="Han J."/>
            <person name="Detter J.C."/>
            <person name="Han C."/>
            <person name="Tapia R."/>
            <person name="Davenport K."/>
            <person name="Daligault H."/>
            <person name="Erkkila T."/>
            <person name="Gu W."/>
            <person name="Munk A.C.C."/>
            <person name="Teshima H."/>
            <person name="Xu Y."/>
            <person name="Chain P."/>
            <person name="Chen A."/>
            <person name="Krypides N."/>
            <person name="Mavromatis K."/>
            <person name="Markowitz V."/>
            <person name="Szeto E."/>
            <person name="Ivanova N."/>
            <person name="Mikhailova N."/>
            <person name="Ovchinnikova G."/>
            <person name="Pagani I."/>
            <person name="Pati A."/>
            <person name="Goodwin L."/>
            <person name="Peters L."/>
            <person name="Pitluck S."/>
            <person name="Woyke T."/>
            <person name="Kerfeld C."/>
        </authorList>
    </citation>
    <scope>NUCLEOTIDE SEQUENCE [LARGE SCALE GENOMIC DNA]</scope>
    <source>
        <strain evidence="2 3">PCC 7112</strain>
        <plasmid evidence="2 3">pOSC7112.03</plasmid>
    </source>
</reference>
<proteinExistence type="predicted"/>
<keyword evidence="2" id="KW-0614">Plasmid</keyword>
<evidence type="ECO:0000256" key="1">
    <source>
        <dbReference type="SAM" id="MobiDB-lite"/>
    </source>
</evidence>
<sequence>MVRIINGVVFEDGKPGKRVINTNGGNYVEKIEGDFIAGTVINHKPTPTRQDLSKDGDAIDVKSEEV</sequence>
<evidence type="ECO:0000313" key="3">
    <source>
        <dbReference type="Proteomes" id="UP000010478"/>
    </source>
</evidence>
<geneLocation type="plasmid" evidence="2 3">
    <name>pOSC7112.03</name>
</geneLocation>
<accession>K9VTJ8</accession>
<dbReference type="HOGENOM" id="CLU_2827002_0_0_3"/>
<dbReference type="AlphaFoldDB" id="K9VTJ8"/>
<dbReference type="Proteomes" id="UP000010478">
    <property type="component" value="Plasmid pOSC7112.03"/>
</dbReference>
<dbReference type="RefSeq" id="WP_015179858.1">
    <property type="nucleotide sequence ID" value="NC_019731.1"/>
</dbReference>